<dbReference type="SUPFAM" id="SSF51445">
    <property type="entry name" value="(Trans)glycosidases"/>
    <property type="match status" value="1"/>
</dbReference>
<dbReference type="Proteomes" id="UP000887578">
    <property type="component" value="Unplaced"/>
</dbReference>
<feature type="chain" id="PRO_5037274555" evidence="3">
    <location>
        <begin position="20"/>
        <end position="227"/>
    </location>
</feature>
<dbReference type="GO" id="GO:0045087">
    <property type="term" value="P:innate immune response"/>
    <property type="evidence" value="ECO:0007669"/>
    <property type="project" value="TreeGrafter"/>
</dbReference>
<dbReference type="PROSITE" id="PS51904">
    <property type="entry name" value="GLYCOSYL_HYDROL_F25_2"/>
    <property type="match status" value="1"/>
</dbReference>
<name>A0A914Q338_9BILA</name>
<evidence type="ECO:0000313" key="4">
    <source>
        <dbReference type="Proteomes" id="UP000887578"/>
    </source>
</evidence>
<comment type="similarity">
    <text evidence="1">Belongs to the glycosyl hydrolase 25 family.</text>
</comment>
<dbReference type="InterPro" id="IPR002053">
    <property type="entry name" value="Glyco_hydro_25"/>
</dbReference>
<dbReference type="PANTHER" id="PTHR23208">
    <property type="entry name" value="LYSOZYME PROTEIN"/>
    <property type="match status" value="1"/>
</dbReference>
<keyword evidence="2 3" id="KW-0732">Signal</keyword>
<protein>
    <submittedName>
        <fullName evidence="5">Lysozyme</fullName>
    </submittedName>
</protein>
<dbReference type="GO" id="GO:0007165">
    <property type="term" value="P:signal transduction"/>
    <property type="evidence" value="ECO:0007669"/>
    <property type="project" value="TreeGrafter"/>
</dbReference>
<keyword evidence="4" id="KW-1185">Reference proteome</keyword>
<accession>A0A914Q338</accession>
<dbReference type="Gene3D" id="3.20.20.80">
    <property type="entry name" value="Glycosidases"/>
    <property type="match status" value="1"/>
</dbReference>
<evidence type="ECO:0000256" key="2">
    <source>
        <dbReference type="ARBA" id="ARBA00022729"/>
    </source>
</evidence>
<dbReference type="WBParaSite" id="PDA_v2.g23292.t1">
    <property type="protein sequence ID" value="PDA_v2.g23292.t1"/>
    <property type="gene ID" value="PDA_v2.g23292"/>
</dbReference>
<dbReference type="InterPro" id="IPR051595">
    <property type="entry name" value="GH25_Enzymes"/>
</dbReference>
<evidence type="ECO:0000256" key="1">
    <source>
        <dbReference type="ARBA" id="ARBA00010646"/>
    </source>
</evidence>
<dbReference type="PANTHER" id="PTHR23208:SF36">
    <property type="entry name" value="LYSOZYME-RELATED"/>
    <property type="match status" value="1"/>
</dbReference>
<reference evidence="5" key="1">
    <citation type="submission" date="2022-11" db="UniProtKB">
        <authorList>
            <consortium name="WormBaseParasite"/>
        </authorList>
    </citation>
    <scope>IDENTIFICATION</scope>
</reference>
<evidence type="ECO:0000256" key="3">
    <source>
        <dbReference type="SAM" id="SignalP"/>
    </source>
</evidence>
<feature type="signal peptide" evidence="3">
    <location>
        <begin position="1"/>
        <end position="19"/>
    </location>
</feature>
<dbReference type="GO" id="GO:0003796">
    <property type="term" value="F:lysozyme activity"/>
    <property type="evidence" value="ECO:0007669"/>
    <property type="project" value="InterPro"/>
</dbReference>
<organism evidence="4 5">
    <name type="scientific">Panagrolaimus davidi</name>
    <dbReference type="NCBI Taxonomy" id="227884"/>
    <lineage>
        <taxon>Eukaryota</taxon>
        <taxon>Metazoa</taxon>
        <taxon>Ecdysozoa</taxon>
        <taxon>Nematoda</taxon>
        <taxon>Chromadorea</taxon>
        <taxon>Rhabditida</taxon>
        <taxon>Tylenchina</taxon>
        <taxon>Panagrolaimomorpha</taxon>
        <taxon>Panagrolaimoidea</taxon>
        <taxon>Panagrolaimidae</taxon>
        <taxon>Panagrolaimus</taxon>
    </lineage>
</organism>
<dbReference type="InterPro" id="IPR017853">
    <property type="entry name" value="GH"/>
</dbReference>
<sequence length="227" mass="26288">MNNFWVILVLLAFSTTVTCRKFGFDSMQNITVSQFACLANEGYSFFIARIYRSKGIVDDVGLENIVRASEAGFHEIHGYFFPCLKIECRQSAAQQIDEAFTALEENGLEIDKLWLDIQVENGSWGTDKKHNQAFIKELIDEAEHGIDKVGIYTQNDSWKNIVGIDWNYANNKYLWYPRFNKTPEELTSAYTPFGGWKKPKLHQFDQNVKSKCDVKINRSWDIDPQEF</sequence>
<dbReference type="GO" id="GO:0009253">
    <property type="term" value="P:peptidoglycan catabolic process"/>
    <property type="evidence" value="ECO:0007669"/>
    <property type="project" value="InterPro"/>
</dbReference>
<proteinExistence type="inferred from homology"/>
<dbReference type="GO" id="GO:0016998">
    <property type="term" value="P:cell wall macromolecule catabolic process"/>
    <property type="evidence" value="ECO:0007669"/>
    <property type="project" value="InterPro"/>
</dbReference>
<dbReference type="AlphaFoldDB" id="A0A914Q338"/>
<evidence type="ECO:0000313" key="5">
    <source>
        <dbReference type="WBParaSite" id="PDA_v2.g23292.t1"/>
    </source>
</evidence>